<evidence type="ECO:0000313" key="4">
    <source>
        <dbReference type="Proteomes" id="UP000326354"/>
    </source>
</evidence>
<dbReference type="AlphaFoldDB" id="A0A5S9F1K5"/>
<feature type="signal peptide" evidence="2">
    <location>
        <begin position="1"/>
        <end position="18"/>
    </location>
</feature>
<reference evidence="3 4" key="1">
    <citation type="submission" date="2019-08" db="EMBL/GenBank/DDBJ databases">
        <title>Complete genome sequence of Candidatus Uab amorphum.</title>
        <authorList>
            <person name="Shiratori T."/>
            <person name="Suzuki S."/>
            <person name="Kakizawa Y."/>
            <person name="Ishida K."/>
        </authorList>
    </citation>
    <scope>NUCLEOTIDE SEQUENCE [LARGE SCALE GENOMIC DNA]</scope>
    <source>
        <strain evidence="3 4">SRT547</strain>
    </source>
</reference>
<accession>A0A5S9F1K5</accession>
<dbReference type="EMBL" id="AP019860">
    <property type="protein sequence ID" value="BBM82291.1"/>
    <property type="molecule type" value="Genomic_DNA"/>
</dbReference>
<dbReference type="OrthoDB" id="9801336at2"/>
<protein>
    <submittedName>
        <fullName evidence="3">Uncharacterized protein</fullName>
    </submittedName>
</protein>
<keyword evidence="4" id="KW-1185">Reference proteome</keyword>
<dbReference type="KEGG" id="uam:UABAM_00634"/>
<organism evidence="3 4">
    <name type="scientific">Uabimicrobium amorphum</name>
    <dbReference type="NCBI Taxonomy" id="2596890"/>
    <lineage>
        <taxon>Bacteria</taxon>
        <taxon>Pseudomonadati</taxon>
        <taxon>Planctomycetota</taxon>
        <taxon>Candidatus Uabimicrobiia</taxon>
        <taxon>Candidatus Uabimicrobiales</taxon>
        <taxon>Candidatus Uabimicrobiaceae</taxon>
        <taxon>Candidatus Uabimicrobium</taxon>
    </lineage>
</organism>
<feature type="region of interest" description="Disordered" evidence="1">
    <location>
        <begin position="71"/>
        <end position="96"/>
    </location>
</feature>
<sequence>MKKTILFLLCLVCICVNSQEDETLTGNDLLDDEFESDITFNEKDGTPSEGYVEDEFDVAPATENYVEDEFDVSPSESYVEDEFGESSPGEGYVEDEFGESSAGEEYVEDEFGESSPEGNYVEDEFDVSPSKEYVQDEFGDSQSSEEFETGNELVADEFETGDDLVADEFETGYIQDEFSSTEDSSETQTSFVEDEFGVGNDLLDDEFGVVIDEDIQEIDKGNLIAEAAYEEEEEEKLDFTTALLDLDGYIRRKYFMNSFEYFRFTYYSRTQYFWKNNDQNGNERRFQNEFTTRIEFEYKFNENLRFFAAPEVNFDDFNAAEGYFALENLEDNGTRRSYLNYNEMYLFFRVNDIDISFGKRVYAWGKAFGPNPTDVINPYDLIDPIEGFNIDSSRKMGVWSGMVKYYLPNFGDVEFPTLEFIFVPRFTRNREAFEGSKWFIDTPAAVEELLGLAPDTVSQVNELDAHNFQNSQFAFRFSATVKGWDFSLSYYEGVNRFSDFRFDPNNFLLTRFHDQLRIIGADFVTTFGQWRVFFEGVLVDSKTGDSDDFFAVIFGSSRRYINVFREGDSLEGVLQLFFNRLVVNELDANLNNGEQILGFPEESGDRGFTIFSEYKYNTTLSFQLLFSMNLNQDYRWASDFFEARVAYKVHPNLIVSLKTQFLNGLREDIIYGVHRDNDNVSFILDYTF</sequence>
<evidence type="ECO:0000313" key="3">
    <source>
        <dbReference type="EMBL" id="BBM82291.1"/>
    </source>
</evidence>
<dbReference type="Proteomes" id="UP000326354">
    <property type="component" value="Chromosome"/>
</dbReference>
<proteinExistence type="predicted"/>
<keyword evidence="2" id="KW-0732">Signal</keyword>
<feature type="chain" id="PRO_5024816907" evidence="2">
    <location>
        <begin position="19"/>
        <end position="688"/>
    </location>
</feature>
<gene>
    <name evidence="3" type="ORF">UABAM_00634</name>
</gene>
<evidence type="ECO:0000256" key="1">
    <source>
        <dbReference type="SAM" id="MobiDB-lite"/>
    </source>
</evidence>
<dbReference type="RefSeq" id="WP_151966540.1">
    <property type="nucleotide sequence ID" value="NZ_AP019860.1"/>
</dbReference>
<evidence type="ECO:0000256" key="2">
    <source>
        <dbReference type="SAM" id="SignalP"/>
    </source>
</evidence>
<name>A0A5S9F1K5_UABAM</name>